<sequence>MTKPFYAEPILNSPYEVPTRHHALSESGEPLNHPPIEGRRRSKYVAPVPKSRKSKVGGRVQATLDLDQTRDGDSRYNPTPIINEIRGHIASWRSIPNPNDWGVTPVTQRLLQHWRSDSFSGPRPFYCQVEAVETAIWLSEVARKNKQYAHIFRHLEEANRDANPEIFRLALKLATGAGKTTVMAMLIAWQSINAARQPNSNLFSRGFLIVAPGITIKDRLRVLKPSDGNSYYRSRELVPQDMMADLNKAKIEIVNYHVFQRRKAHELNAVGLRLMKGWKGEQIEELETEGQMLQRACGDLLQMKNVVVINDEAHHCYRERPDTHEEDELKGEEKEEAKQNNEAARLWISGIEALKRKVGVRAVYDLSATPFFLRGSGYEEGTLFPWVVSDFSLVDAIECGIVKLPRVPVSDNAVNAATPVYRNLWDHIGKKMPKKGAGKSGDLDPHSLPAELQTALYSLYSHYEKEFEAWQKVGIGVPPVFIVVCNNTASSKLVYEWISGWEREVEGERQTKHFGHLELFRNYDDRNGNRLPRMNTLLIDSQQLESGEALDNNFRDAAKAEIEQFKREKAERDGAAEAEKVSEAELLREVMNTVGQKGRLGEQVRCVVSVSMLTEGWDANTVTHILGVRAFGTQLLCEQVIGRGLRRQSYELNDRGLFNTEYADILGIPFDFATEPQEVVRQPPKPTTRVFALKGRDHLSIQFPRVAGYRTELPSDRFSASFGPDSVLTLTPELVGPCTVRLEGLVGEGIDISPDALDEMRTSEVAIRLTKFLIERYFREGGEDPPYMLYNQIQPITRRWVNEFLKLTGGTKAGMLTYAELAEKASELIYQAIVRSAGEEGGSVVKAMLDPYNPHGYTDHVSFITTKQTLWETRLSHVNYVVCDSDWEAEFARVVESHPATISYVKNQALGFEVPYRSGSLPRRYIPDFIIQVDDGRGSDDPLNLIVEVKGFRGLDEQIKAETMTNLWVPGVNNLKTYGRWAFAEFRNAFAMEEEYGKLVAAFGAMTASRGITHRLEDHNLQLWRQSR</sequence>
<keyword evidence="3" id="KW-0378">Hydrolase</keyword>
<name>A0A7W9Z1M0_9HYPH</name>
<evidence type="ECO:0000313" key="4">
    <source>
        <dbReference type="Proteomes" id="UP000535501"/>
    </source>
</evidence>
<accession>A0A7W9Z1M0</accession>
<dbReference type="Pfam" id="PF04851">
    <property type="entry name" value="ResIII"/>
    <property type="match status" value="1"/>
</dbReference>
<dbReference type="GO" id="GO:0015668">
    <property type="term" value="F:type III site-specific deoxyribonuclease activity"/>
    <property type="evidence" value="ECO:0007669"/>
    <property type="project" value="UniProtKB-EC"/>
</dbReference>
<dbReference type="InterPro" id="IPR050742">
    <property type="entry name" value="Helicase_Restrict-Modif_Enz"/>
</dbReference>
<proteinExistence type="predicted"/>
<evidence type="ECO:0000313" key="3">
    <source>
        <dbReference type="EMBL" id="MBB6182383.1"/>
    </source>
</evidence>
<dbReference type="GO" id="GO:0005829">
    <property type="term" value="C:cytosol"/>
    <property type="evidence" value="ECO:0007669"/>
    <property type="project" value="TreeGrafter"/>
</dbReference>
<gene>
    <name evidence="3" type="ORF">HNQ75_004372</name>
</gene>
<dbReference type="AlphaFoldDB" id="A0A7W9Z1M0"/>
<reference evidence="3 4" key="1">
    <citation type="submission" date="2020-08" db="EMBL/GenBank/DDBJ databases">
        <title>Genomic Encyclopedia of Type Strains, Phase IV (KMG-IV): sequencing the most valuable type-strain genomes for metagenomic binning, comparative biology and taxonomic classification.</title>
        <authorList>
            <person name="Goeker M."/>
        </authorList>
    </citation>
    <scope>NUCLEOTIDE SEQUENCE [LARGE SCALE GENOMIC DNA]</scope>
    <source>
        <strain evidence="3 4">DSM 102134</strain>
    </source>
</reference>
<organism evidence="3 4">
    <name type="scientific">Pseudorhizobium flavum</name>
    <dbReference type="NCBI Taxonomy" id="1335061"/>
    <lineage>
        <taxon>Bacteria</taxon>
        <taxon>Pseudomonadati</taxon>
        <taxon>Pseudomonadota</taxon>
        <taxon>Alphaproteobacteria</taxon>
        <taxon>Hyphomicrobiales</taxon>
        <taxon>Rhizobiaceae</taxon>
        <taxon>Rhizobium/Agrobacterium group</taxon>
        <taxon>Pseudorhizobium</taxon>
    </lineage>
</organism>
<evidence type="ECO:0000259" key="2">
    <source>
        <dbReference type="Pfam" id="PF04851"/>
    </source>
</evidence>
<dbReference type="EC" id="3.1.21.5" evidence="3"/>
<dbReference type="GO" id="GO:0005524">
    <property type="term" value="F:ATP binding"/>
    <property type="evidence" value="ECO:0007669"/>
    <property type="project" value="InterPro"/>
</dbReference>
<evidence type="ECO:0000256" key="1">
    <source>
        <dbReference type="SAM" id="MobiDB-lite"/>
    </source>
</evidence>
<dbReference type="Gene3D" id="3.40.50.300">
    <property type="entry name" value="P-loop containing nucleotide triphosphate hydrolases"/>
    <property type="match status" value="2"/>
</dbReference>
<dbReference type="PANTHER" id="PTHR47396:SF1">
    <property type="entry name" value="ATP-DEPENDENT HELICASE IRC3-RELATED"/>
    <property type="match status" value="1"/>
</dbReference>
<dbReference type="PANTHER" id="PTHR47396">
    <property type="entry name" value="TYPE I RESTRICTION ENZYME ECOKI R PROTEIN"/>
    <property type="match status" value="1"/>
</dbReference>
<dbReference type="RefSeq" id="WP_077546330.1">
    <property type="nucleotide sequence ID" value="NZ_JACHEJ010000029.1"/>
</dbReference>
<feature type="domain" description="Helicase/UvrB N-terminal" evidence="2">
    <location>
        <begin position="140"/>
        <end position="319"/>
    </location>
</feature>
<dbReference type="GO" id="GO:0003677">
    <property type="term" value="F:DNA binding"/>
    <property type="evidence" value="ECO:0007669"/>
    <property type="project" value="InterPro"/>
</dbReference>
<comment type="caution">
    <text evidence="3">The sequence shown here is derived from an EMBL/GenBank/DDBJ whole genome shotgun (WGS) entry which is preliminary data.</text>
</comment>
<dbReference type="InterPro" id="IPR006935">
    <property type="entry name" value="Helicase/UvrB_N"/>
</dbReference>
<feature type="region of interest" description="Disordered" evidence="1">
    <location>
        <begin position="21"/>
        <end position="58"/>
    </location>
</feature>
<dbReference type="SUPFAM" id="SSF52540">
    <property type="entry name" value="P-loop containing nucleoside triphosphate hydrolases"/>
    <property type="match status" value="2"/>
</dbReference>
<protein>
    <submittedName>
        <fullName evidence="3">Type III restriction enzyme</fullName>
        <ecNumber evidence="3">3.1.21.5</ecNumber>
    </submittedName>
</protein>
<dbReference type="InterPro" id="IPR027417">
    <property type="entry name" value="P-loop_NTPase"/>
</dbReference>
<dbReference type="Proteomes" id="UP000535501">
    <property type="component" value="Unassembled WGS sequence"/>
</dbReference>
<dbReference type="NCBIfam" id="NF046055">
    <property type="entry name" value="restr_BPTD_3080"/>
    <property type="match status" value="1"/>
</dbReference>
<keyword evidence="4" id="KW-1185">Reference proteome</keyword>
<dbReference type="EMBL" id="JACHEJ010000029">
    <property type="protein sequence ID" value="MBB6182383.1"/>
    <property type="molecule type" value="Genomic_DNA"/>
</dbReference>